<sequence>MARSLYSTVLHNYSYEQVRDLCFTEGSTFANVSDCDWGVWRDKAVIDFNISPQFFDLVRSITGPQRYLQISTYVKLSPLSGVRVYKDTGVIEGVYEAWKGYRQARLRKDPEMVLWFAERIKPEQQTGPRRNILQKAQELVDTFSQPKEKKVFYFNYDKLAWLVKHGKIRELDQIIHDYFTLPKGFSIERDVPYVPFWEITDKYSALLDLPLQDYPEEEMENLVNAISSSGDVRIVDFFRSIFRDRLDLLEENYLSAWRSLILHGKPEETFGIEVRFFNPKKEYAEYEYMAENVLGLLIPNKVELKSYLLASALGDITYLTAVLPFFPKGVIEQPLSKLDGVLYPLSKTLLESYI</sequence>
<dbReference type="EMBL" id="MN873693">
    <property type="protein sequence ID" value="QIN54307.1"/>
    <property type="molecule type" value="Genomic_DNA"/>
</dbReference>
<dbReference type="Proteomes" id="UP001224087">
    <property type="component" value="Segment"/>
</dbReference>
<keyword evidence="2" id="KW-1185">Reference proteome</keyword>
<evidence type="ECO:0000313" key="1">
    <source>
        <dbReference type="EMBL" id="QIN54307.1"/>
    </source>
</evidence>
<gene>
    <name evidence="1" type="primary">ck182</name>
</gene>
<reference evidence="1" key="1">
    <citation type="submission" date="2019-12" db="EMBL/GenBank/DDBJ databases">
        <title>The DNA Methylation Landscape of Giant Viruses.</title>
        <authorList>
            <person name="Jeudy S."/>
            <person name="Rigou S."/>
            <person name="Alempic J.-M."/>
            <person name="Claverie J.-M."/>
            <person name="Abergel C."/>
            <person name="Legendre M."/>
        </authorList>
    </citation>
    <scope>NUCLEOTIDE SEQUENCE</scope>
    <source>
        <strain evidence="1">P4</strain>
    </source>
</reference>
<organism evidence="1 2">
    <name type="scientific">Cedratvirus kamchatka</name>
    <dbReference type="NCBI Taxonomy" id="2716914"/>
    <lineage>
        <taxon>Viruses</taxon>
        <taxon>Pithoviruses</taxon>
        <taxon>Orthocedratvirinae</taxon>
        <taxon>Alphacedratvirus</taxon>
        <taxon>Alphacedratvirus rossiense</taxon>
    </lineage>
</organism>
<protein>
    <submittedName>
        <fullName evidence="1">Uncharacterized protein</fullName>
    </submittedName>
</protein>
<accession>A0A6G8MXE0</accession>
<evidence type="ECO:0000313" key="2">
    <source>
        <dbReference type="Proteomes" id="UP001224087"/>
    </source>
</evidence>
<name>A0A6G8MXE0_9VIRU</name>
<proteinExistence type="predicted"/>